<protein>
    <submittedName>
        <fullName evidence="1">Uncharacterized protein</fullName>
    </submittedName>
</protein>
<organism evidence="1 2">
    <name type="scientific">Nostoc flagelliforme CCNUN1</name>
    <dbReference type="NCBI Taxonomy" id="2038116"/>
    <lineage>
        <taxon>Bacteria</taxon>
        <taxon>Bacillati</taxon>
        <taxon>Cyanobacteriota</taxon>
        <taxon>Cyanophyceae</taxon>
        <taxon>Nostocales</taxon>
        <taxon>Nostocaceae</taxon>
        <taxon>Nostoc</taxon>
    </lineage>
</organism>
<name>A0A2K8T1F9_9NOSO</name>
<dbReference type="Proteomes" id="UP000232003">
    <property type="component" value="Chromosome"/>
</dbReference>
<evidence type="ECO:0000313" key="2">
    <source>
        <dbReference type="Proteomes" id="UP000232003"/>
    </source>
</evidence>
<sequence length="58" mass="6641">MAAKASLFAFSNFITSYYTYNITIWAVNWLKNHCCISDSAPYLTTGKPKKLIKIKSYL</sequence>
<dbReference type="KEGG" id="nfl:COO91_07518"/>
<reference evidence="1 2" key="1">
    <citation type="submission" date="2017-11" db="EMBL/GenBank/DDBJ databases">
        <title>Complete genome of a free-living desiccation-tolerant cyanobacterium and its photosynthetic adaptation to extreme terrestrial habitat.</title>
        <authorList>
            <person name="Shang J."/>
        </authorList>
    </citation>
    <scope>NUCLEOTIDE SEQUENCE [LARGE SCALE GENOMIC DNA]</scope>
    <source>
        <strain evidence="1 2">CCNUN1</strain>
    </source>
</reference>
<dbReference type="EMBL" id="CP024785">
    <property type="protein sequence ID" value="AUB41470.1"/>
    <property type="molecule type" value="Genomic_DNA"/>
</dbReference>
<evidence type="ECO:0000313" key="1">
    <source>
        <dbReference type="EMBL" id="AUB41470.1"/>
    </source>
</evidence>
<keyword evidence="2" id="KW-1185">Reference proteome</keyword>
<gene>
    <name evidence="1" type="ORF">COO91_07518</name>
</gene>
<dbReference type="AlphaFoldDB" id="A0A2K8T1F9"/>
<proteinExistence type="predicted"/>
<accession>A0A2K8T1F9</accession>